<evidence type="ECO:0000256" key="12">
    <source>
        <dbReference type="RuleBase" id="RU003357"/>
    </source>
</evidence>
<keyword evidence="17" id="KW-1185">Reference proteome</keyword>
<evidence type="ECO:0000313" key="17">
    <source>
        <dbReference type="Proteomes" id="UP001141619"/>
    </source>
</evidence>
<evidence type="ECO:0000256" key="13">
    <source>
        <dbReference type="SAM" id="SignalP"/>
    </source>
</evidence>
<evidence type="ECO:0000313" key="16">
    <source>
        <dbReference type="EMBL" id="MDA5192823.1"/>
    </source>
</evidence>
<keyword evidence="10 11" id="KW-0998">Cell outer membrane</keyword>
<dbReference type="Pfam" id="PF00593">
    <property type="entry name" value="TonB_dep_Rec_b-barrel"/>
    <property type="match status" value="1"/>
</dbReference>
<dbReference type="SUPFAM" id="SSF56935">
    <property type="entry name" value="Porins"/>
    <property type="match status" value="1"/>
</dbReference>
<organism evidence="16 17">
    <name type="scientific">Govanella unica</name>
    <dbReference type="NCBI Taxonomy" id="2975056"/>
    <lineage>
        <taxon>Bacteria</taxon>
        <taxon>Pseudomonadati</taxon>
        <taxon>Pseudomonadota</taxon>
        <taxon>Alphaproteobacteria</taxon>
        <taxon>Emcibacterales</taxon>
        <taxon>Govanellaceae</taxon>
        <taxon>Govanella</taxon>
    </lineage>
</organism>
<keyword evidence="3 11" id="KW-1134">Transmembrane beta strand</keyword>
<feature type="domain" description="TonB-dependent receptor-like beta-barrel" evidence="14">
    <location>
        <begin position="304"/>
        <end position="723"/>
    </location>
</feature>
<comment type="caution">
    <text evidence="16">The sequence shown here is derived from an EMBL/GenBank/DDBJ whole genome shotgun (WGS) entry which is preliminary data.</text>
</comment>
<feature type="domain" description="TonB-dependent receptor plug" evidence="15">
    <location>
        <begin position="62"/>
        <end position="170"/>
    </location>
</feature>
<evidence type="ECO:0000256" key="11">
    <source>
        <dbReference type="PROSITE-ProRule" id="PRU01360"/>
    </source>
</evidence>
<evidence type="ECO:0000256" key="4">
    <source>
        <dbReference type="ARBA" id="ARBA00022496"/>
    </source>
</evidence>
<keyword evidence="9 11" id="KW-0472">Membrane</keyword>
<dbReference type="InterPro" id="IPR039426">
    <property type="entry name" value="TonB-dep_rcpt-like"/>
</dbReference>
<sequence length="759" mass="83388">MTFHAPKHPLSYQLTKNLKPFLLASVALSGFAAPCAMAAPATDGRVMIEEVMVTATRRAEPLQKVPIAVSVISGDVMLSANLNNLRDVSTQIPSLNFRTAASNKDQALFLRGIGTISTSPGVEPSTSTVIDGVVMARQGQATLDLMDIDSIEVLRGPQGTLFGKNSSAGVLNIITKRPTQDLTGFIDAAYYNRGNEYRVQGGISGGLVEDKLAGSVTALYGDYQGNVTNVFDGSTVNGYTRYGGRAKLLFTPNDDLRILLSADYMHTKDTTPQGVVAQTSLTVFPTGVVNNYAAFATALRPVVASLDNREINSNFFTHAKDKNYGFSGQIDYDFAGHTLTSITAYRQWTNLQFQDQDRLPGPLAAFPQQHDRGDLKFHQISQELRLASPQDQFIDYVVGLFYFHGKDEETYRRDTTVVSGTTSTTYTGIANFGVTNSSYAAFGEGNVHFTDKFRATAGVRVMQDKIDYDFARVSTSPTPVAGIQTSFSSTGKNKHTDYSSRLGLQFDVTPDAMTYFTYARGYKGAAYNLAFSMLPQDTGVLKPETSNAFEIGLKSKLFGGAVIFNIDAYLDKLKNYQVPFFDIYNGSQVTRLINAGKVSTRGVEAEMTARPTEELTLTWALAYTKARVDEFKCPVGTAASCQINGRTLPFAPTWRSSLRANYAQPLTDSLTLNLGTDINWQTKIQYSLNQTLDTIQQPYAIWNATIGLETQDGWAANFLIKNITNKSYSPYLQTFGSGLVRFVPRDDRRYFGVNLHKNF</sequence>
<comment type="subcellular location">
    <subcellularLocation>
        <location evidence="1 11">Cell outer membrane</location>
        <topology evidence="1 11">Multi-pass membrane protein</topology>
    </subcellularLocation>
</comment>
<evidence type="ECO:0000256" key="1">
    <source>
        <dbReference type="ARBA" id="ARBA00004571"/>
    </source>
</evidence>
<dbReference type="InterPro" id="IPR036942">
    <property type="entry name" value="Beta-barrel_TonB_sf"/>
</dbReference>
<evidence type="ECO:0000259" key="14">
    <source>
        <dbReference type="Pfam" id="PF00593"/>
    </source>
</evidence>
<dbReference type="GO" id="GO:0006826">
    <property type="term" value="P:iron ion transport"/>
    <property type="evidence" value="ECO:0007669"/>
    <property type="project" value="UniProtKB-KW"/>
</dbReference>
<keyword evidence="13" id="KW-0732">Signal</keyword>
<protein>
    <submittedName>
        <fullName evidence="16">TonB-dependent receptor</fullName>
    </submittedName>
</protein>
<dbReference type="PROSITE" id="PS52016">
    <property type="entry name" value="TONB_DEPENDENT_REC_3"/>
    <property type="match status" value="1"/>
</dbReference>
<dbReference type="GO" id="GO:0009279">
    <property type="term" value="C:cell outer membrane"/>
    <property type="evidence" value="ECO:0007669"/>
    <property type="project" value="UniProtKB-SubCell"/>
</dbReference>
<dbReference type="EMBL" id="JANWOI010000001">
    <property type="protein sequence ID" value="MDA5192823.1"/>
    <property type="molecule type" value="Genomic_DNA"/>
</dbReference>
<reference evidence="16" key="1">
    <citation type="submission" date="2022-08" db="EMBL/GenBank/DDBJ databases">
        <authorList>
            <person name="Vandamme P."/>
            <person name="Hettiarachchi A."/>
            <person name="Peeters C."/>
            <person name="Cnockaert M."/>
            <person name="Carlier A."/>
        </authorList>
    </citation>
    <scope>NUCLEOTIDE SEQUENCE</scope>
    <source>
        <strain evidence="16">LMG 31809</strain>
    </source>
</reference>
<evidence type="ECO:0000256" key="5">
    <source>
        <dbReference type="ARBA" id="ARBA00022692"/>
    </source>
</evidence>
<keyword evidence="4" id="KW-0410">Iron transport</keyword>
<evidence type="ECO:0000256" key="8">
    <source>
        <dbReference type="ARBA" id="ARBA00023077"/>
    </source>
</evidence>
<keyword evidence="5 11" id="KW-0812">Transmembrane</keyword>
<accession>A0A9X3TW34</accession>
<evidence type="ECO:0000256" key="9">
    <source>
        <dbReference type="ARBA" id="ARBA00023136"/>
    </source>
</evidence>
<evidence type="ECO:0000256" key="6">
    <source>
        <dbReference type="ARBA" id="ARBA00023004"/>
    </source>
</evidence>
<dbReference type="RefSeq" id="WP_274942524.1">
    <property type="nucleotide sequence ID" value="NZ_JANWOI010000001.1"/>
</dbReference>
<dbReference type="InterPro" id="IPR000531">
    <property type="entry name" value="Beta-barrel_TonB"/>
</dbReference>
<keyword evidence="2 11" id="KW-0813">Transport</keyword>
<comment type="similarity">
    <text evidence="11 12">Belongs to the TonB-dependent receptor family.</text>
</comment>
<dbReference type="PANTHER" id="PTHR32552">
    <property type="entry name" value="FERRICHROME IRON RECEPTOR-RELATED"/>
    <property type="match status" value="1"/>
</dbReference>
<reference evidence="16" key="2">
    <citation type="journal article" date="2023" name="Syst. Appl. Microbiol.">
        <title>Govania unica gen. nov., sp. nov., a rare biosphere bacterium that represents a novel family in the class Alphaproteobacteria.</title>
        <authorList>
            <person name="Vandamme P."/>
            <person name="Peeters C."/>
            <person name="Hettiarachchi A."/>
            <person name="Cnockaert M."/>
            <person name="Carlier A."/>
        </authorList>
    </citation>
    <scope>NUCLEOTIDE SEQUENCE</scope>
    <source>
        <strain evidence="16">LMG 31809</strain>
    </source>
</reference>
<dbReference type="CDD" id="cd01347">
    <property type="entry name" value="ligand_gated_channel"/>
    <property type="match status" value="1"/>
</dbReference>
<dbReference type="Gene3D" id="2.40.170.20">
    <property type="entry name" value="TonB-dependent receptor, beta-barrel domain"/>
    <property type="match status" value="1"/>
</dbReference>
<evidence type="ECO:0000256" key="3">
    <source>
        <dbReference type="ARBA" id="ARBA00022452"/>
    </source>
</evidence>
<proteinExistence type="inferred from homology"/>
<dbReference type="AlphaFoldDB" id="A0A9X3TW34"/>
<dbReference type="InterPro" id="IPR012910">
    <property type="entry name" value="Plug_dom"/>
</dbReference>
<keyword evidence="8 12" id="KW-0798">TonB box</keyword>
<keyword evidence="7" id="KW-0406">Ion transport</keyword>
<feature type="chain" id="PRO_5040748781" evidence="13">
    <location>
        <begin position="39"/>
        <end position="759"/>
    </location>
</feature>
<dbReference type="Pfam" id="PF07715">
    <property type="entry name" value="Plug"/>
    <property type="match status" value="1"/>
</dbReference>
<evidence type="ECO:0000256" key="2">
    <source>
        <dbReference type="ARBA" id="ARBA00022448"/>
    </source>
</evidence>
<evidence type="ECO:0000256" key="10">
    <source>
        <dbReference type="ARBA" id="ARBA00023237"/>
    </source>
</evidence>
<dbReference type="PANTHER" id="PTHR32552:SF81">
    <property type="entry name" value="TONB-DEPENDENT OUTER MEMBRANE RECEPTOR"/>
    <property type="match status" value="1"/>
</dbReference>
<keyword evidence="6" id="KW-0408">Iron</keyword>
<feature type="signal peptide" evidence="13">
    <location>
        <begin position="1"/>
        <end position="38"/>
    </location>
</feature>
<dbReference type="Proteomes" id="UP001141619">
    <property type="component" value="Unassembled WGS sequence"/>
</dbReference>
<keyword evidence="16" id="KW-0675">Receptor</keyword>
<gene>
    <name evidence="16" type="ORF">NYP16_02470</name>
</gene>
<name>A0A9X3TW34_9PROT</name>
<evidence type="ECO:0000259" key="15">
    <source>
        <dbReference type="Pfam" id="PF07715"/>
    </source>
</evidence>
<evidence type="ECO:0000256" key="7">
    <source>
        <dbReference type="ARBA" id="ARBA00023065"/>
    </source>
</evidence>